<name>A0A382NY44_9ZZZZ</name>
<protein>
    <submittedName>
        <fullName evidence="1">Uncharacterized protein</fullName>
    </submittedName>
</protein>
<organism evidence="1">
    <name type="scientific">marine metagenome</name>
    <dbReference type="NCBI Taxonomy" id="408172"/>
    <lineage>
        <taxon>unclassified sequences</taxon>
        <taxon>metagenomes</taxon>
        <taxon>ecological metagenomes</taxon>
    </lineage>
</organism>
<dbReference type="EMBL" id="UINC01102763">
    <property type="protein sequence ID" value="SVC64632.1"/>
    <property type="molecule type" value="Genomic_DNA"/>
</dbReference>
<sequence length="49" mass="5725">MENSIGDYLLLKGKRRYDKNASHPHLMTLQVGHTLLGNKSYDDYTYTEH</sequence>
<proteinExistence type="predicted"/>
<reference evidence="1" key="1">
    <citation type="submission" date="2018-05" db="EMBL/GenBank/DDBJ databases">
        <authorList>
            <person name="Lanie J.A."/>
            <person name="Ng W.-L."/>
            <person name="Kazmierczak K.M."/>
            <person name="Andrzejewski T.M."/>
            <person name="Davidsen T.M."/>
            <person name="Wayne K.J."/>
            <person name="Tettelin H."/>
            <person name="Glass J.I."/>
            <person name="Rusch D."/>
            <person name="Podicherti R."/>
            <person name="Tsui H.-C.T."/>
            <person name="Winkler M.E."/>
        </authorList>
    </citation>
    <scope>NUCLEOTIDE SEQUENCE</scope>
</reference>
<dbReference type="AlphaFoldDB" id="A0A382NY44"/>
<accession>A0A382NY44</accession>
<evidence type="ECO:0000313" key="1">
    <source>
        <dbReference type="EMBL" id="SVC64632.1"/>
    </source>
</evidence>
<gene>
    <name evidence="1" type="ORF">METZ01_LOCUS317486</name>
</gene>